<keyword evidence="5" id="KW-1185">Reference proteome</keyword>
<dbReference type="Proteomes" id="UP001623290">
    <property type="component" value="Chromosome"/>
</dbReference>
<protein>
    <submittedName>
        <fullName evidence="4">GNAT family N-acetyltransferase</fullName>
    </submittedName>
</protein>
<dbReference type="InterPro" id="IPR050832">
    <property type="entry name" value="Bact_Acetyltransf"/>
</dbReference>
<dbReference type="RefSeq" id="WP_406720896.1">
    <property type="nucleotide sequence ID" value="NZ_CP135443.1"/>
</dbReference>
<dbReference type="Gene3D" id="3.40.630.30">
    <property type="match status" value="1"/>
</dbReference>
<name>A0ABZ1E208_9RHOB</name>
<proteinExistence type="predicted"/>
<dbReference type="CDD" id="cd04301">
    <property type="entry name" value="NAT_SF"/>
    <property type="match status" value="1"/>
</dbReference>
<evidence type="ECO:0000256" key="2">
    <source>
        <dbReference type="ARBA" id="ARBA00023315"/>
    </source>
</evidence>
<keyword evidence="1" id="KW-0808">Transferase</keyword>
<dbReference type="InterPro" id="IPR016181">
    <property type="entry name" value="Acyl_CoA_acyltransferase"/>
</dbReference>
<organism evidence="4 5">
    <name type="scientific">Thioclava litoralis</name>
    <dbReference type="NCBI Taxonomy" id="3076557"/>
    <lineage>
        <taxon>Bacteria</taxon>
        <taxon>Pseudomonadati</taxon>
        <taxon>Pseudomonadota</taxon>
        <taxon>Alphaproteobacteria</taxon>
        <taxon>Rhodobacterales</taxon>
        <taxon>Paracoccaceae</taxon>
        <taxon>Thioclava</taxon>
    </lineage>
</organism>
<accession>A0ABZ1E208</accession>
<keyword evidence="2" id="KW-0012">Acyltransferase</keyword>
<evidence type="ECO:0000313" key="4">
    <source>
        <dbReference type="EMBL" id="WRY33742.1"/>
    </source>
</evidence>
<dbReference type="EMBL" id="CP135443">
    <property type="protein sequence ID" value="WRY33742.1"/>
    <property type="molecule type" value="Genomic_DNA"/>
</dbReference>
<evidence type="ECO:0000256" key="1">
    <source>
        <dbReference type="ARBA" id="ARBA00022679"/>
    </source>
</evidence>
<evidence type="ECO:0000259" key="3">
    <source>
        <dbReference type="PROSITE" id="PS51186"/>
    </source>
</evidence>
<evidence type="ECO:0000313" key="5">
    <source>
        <dbReference type="Proteomes" id="UP001623290"/>
    </source>
</evidence>
<dbReference type="PANTHER" id="PTHR43877">
    <property type="entry name" value="AMINOALKYLPHOSPHONATE N-ACETYLTRANSFERASE-RELATED-RELATED"/>
    <property type="match status" value="1"/>
</dbReference>
<dbReference type="PROSITE" id="PS51186">
    <property type="entry name" value="GNAT"/>
    <property type="match status" value="1"/>
</dbReference>
<dbReference type="Pfam" id="PF00583">
    <property type="entry name" value="Acetyltransf_1"/>
    <property type="match status" value="1"/>
</dbReference>
<gene>
    <name evidence="4" type="ORF">RPE78_00160</name>
</gene>
<sequence>MRDADIRFHEAAPQDAPEIAALHIAAWHDTYRGILPQDMLDSLDHGQRTDLWTRVIAVKAGQAEGAVVLARHGARLLGFVSYGPQRESDLRGKGYAGEIEALYLDRSVQGRGLGRRLLQMAAEGLMRANIAAAALWVLEANQSACGFYQAMGGEICGTQIEIRPEATLQDRAYGWLDLSRILAVTAA</sequence>
<dbReference type="SUPFAM" id="SSF55729">
    <property type="entry name" value="Acyl-CoA N-acyltransferases (Nat)"/>
    <property type="match status" value="1"/>
</dbReference>
<dbReference type="InterPro" id="IPR000182">
    <property type="entry name" value="GNAT_dom"/>
</dbReference>
<feature type="domain" description="N-acetyltransferase" evidence="3">
    <location>
        <begin position="6"/>
        <end position="179"/>
    </location>
</feature>
<reference evidence="4 5" key="1">
    <citation type="submission" date="2023-09" db="EMBL/GenBank/DDBJ databases">
        <title>Thioclava shenzhenensis sp. nov., a multidrug resistant bacteria-antagonizing species isolated from coastal seawater.</title>
        <authorList>
            <person name="Long M."/>
        </authorList>
    </citation>
    <scope>NUCLEOTIDE SEQUENCE [LARGE SCALE GENOMIC DNA]</scope>
    <source>
        <strain evidence="4 5">FTW29</strain>
    </source>
</reference>